<reference evidence="2 3" key="1">
    <citation type="submission" date="2021-06" db="EMBL/GenBank/DDBJ databases">
        <title>Caerostris extrusa draft genome.</title>
        <authorList>
            <person name="Kono N."/>
            <person name="Arakawa K."/>
        </authorList>
    </citation>
    <scope>NUCLEOTIDE SEQUENCE [LARGE SCALE GENOMIC DNA]</scope>
</reference>
<dbReference type="InterPro" id="IPR032135">
    <property type="entry name" value="DUF4817"/>
</dbReference>
<sequence length="119" mass="12890">MLPIVEKALLVKLYYKNSESAIAALRAYRYMKGMRDSKGPITSSALKKMMKKFEAAGSLASHQRSGRSSTAAAVATTVEQTVQSLPAVAAHRSVVLEKFRGRQECLESIAINSETVVAT</sequence>
<comment type="caution">
    <text evidence="2">The sequence shown here is derived from an EMBL/GenBank/DDBJ whole genome shotgun (WGS) entry which is preliminary data.</text>
</comment>
<evidence type="ECO:0000313" key="3">
    <source>
        <dbReference type="Proteomes" id="UP001054945"/>
    </source>
</evidence>
<name>A0AAV4TCE0_CAEEX</name>
<dbReference type="Proteomes" id="UP001054945">
    <property type="component" value="Unassembled WGS sequence"/>
</dbReference>
<evidence type="ECO:0000313" key="2">
    <source>
        <dbReference type="EMBL" id="GIY43849.1"/>
    </source>
</evidence>
<dbReference type="Pfam" id="PF16087">
    <property type="entry name" value="DUF4817"/>
    <property type="match status" value="1"/>
</dbReference>
<accession>A0AAV4TCE0</accession>
<keyword evidence="3" id="KW-1185">Reference proteome</keyword>
<feature type="domain" description="DUF4817" evidence="1">
    <location>
        <begin position="4"/>
        <end position="60"/>
    </location>
</feature>
<gene>
    <name evidence="2" type="ORF">CEXT_69651</name>
</gene>
<dbReference type="EMBL" id="BPLR01011043">
    <property type="protein sequence ID" value="GIY43849.1"/>
    <property type="molecule type" value="Genomic_DNA"/>
</dbReference>
<protein>
    <recommendedName>
        <fullName evidence="1">DUF4817 domain-containing protein</fullName>
    </recommendedName>
</protein>
<proteinExistence type="predicted"/>
<evidence type="ECO:0000259" key="1">
    <source>
        <dbReference type="Pfam" id="PF16087"/>
    </source>
</evidence>
<organism evidence="2 3">
    <name type="scientific">Caerostris extrusa</name>
    <name type="common">Bark spider</name>
    <name type="synonym">Caerostris bankana</name>
    <dbReference type="NCBI Taxonomy" id="172846"/>
    <lineage>
        <taxon>Eukaryota</taxon>
        <taxon>Metazoa</taxon>
        <taxon>Ecdysozoa</taxon>
        <taxon>Arthropoda</taxon>
        <taxon>Chelicerata</taxon>
        <taxon>Arachnida</taxon>
        <taxon>Araneae</taxon>
        <taxon>Araneomorphae</taxon>
        <taxon>Entelegynae</taxon>
        <taxon>Araneoidea</taxon>
        <taxon>Araneidae</taxon>
        <taxon>Caerostris</taxon>
    </lineage>
</organism>
<dbReference type="AlphaFoldDB" id="A0AAV4TCE0"/>